<accession>A0A3N0XSS9</accession>
<gene>
    <name evidence="2" type="ORF">DPX16_13781</name>
</gene>
<reference evidence="2 3" key="1">
    <citation type="submission" date="2018-10" db="EMBL/GenBank/DDBJ databases">
        <title>Genome assembly for a Yunnan-Guizhou Plateau 3E fish, Anabarilius grahami (Regan), and its evolutionary and genetic applications.</title>
        <authorList>
            <person name="Jiang W."/>
        </authorList>
    </citation>
    <scope>NUCLEOTIDE SEQUENCE [LARGE SCALE GENOMIC DNA]</scope>
    <source>
        <strain evidence="2">AG-KIZ</strain>
        <tissue evidence="2">Muscle</tissue>
    </source>
</reference>
<feature type="region of interest" description="Disordered" evidence="1">
    <location>
        <begin position="1"/>
        <end position="54"/>
    </location>
</feature>
<evidence type="ECO:0000256" key="1">
    <source>
        <dbReference type="SAM" id="MobiDB-lite"/>
    </source>
</evidence>
<dbReference type="AlphaFoldDB" id="A0A3N0XSS9"/>
<feature type="compositionally biased region" description="Basic and acidic residues" evidence="1">
    <location>
        <begin position="29"/>
        <end position="53"/>
    </location>
</feature>
<dbReference type="EMBL" id="RJVU01062584">
    <property type="protein sequence ID" value="ROJ29337.1"/>
    <property type="molecule type" value="Genomic_DNA"/>
</dbReference>
<name>A0A3N0XSS9_ANAGA</name>
<sequence>MIREEAGLKAVTQTFHYQTKRERRAQNGCEKRGPDNSETKRNSRGGEKARDGLVGKQRRVTLAQWVPSAPTLSLTHTHSHTRTLSLSRSATTALYHWMGIVRPEHPQSHVSKHTRALVSLEQP</sequence>
<dbReference type="Proteomes" id="UP000281406">
    <property type="component" value="Unassembled WGS sequence"/>
</dbReference>
<evidence type="ECO:0000313" key="3">
    <source>
        <dbReference type="Proteomes" id="UP000281406"/>
    </source>
</evidence>
<protein>
    <submittedName>
        <fullName evidence="2">Uncharacterized protein</fullName>
    </submittedName>
</protein>
<keyword evidence="3" id="KW-1185">Reference proteome</keyword>
<evidence type="ECO:0000313" key="2">
    <source>
        <dbReference type="EMBL" id="ROJ29337.1"/>
    </source>
</evidence>
<organism evidence="2 3">
    <name type="scientific">Anabarilius grahami</name>
    <name type="common">Kanglang fish</name>
    <name type="synonym">Barilius grahami</name>
    <dbReference type="NCBI Taxonomy" id="495550"/>
    <lineage>
        <taxon>Eukaryota</taxon>
        <taxon>Metazoa</taxon>
        <taxon>Chordata</taxon>
        <taxon>Craniata</taxon>
        <taxon>Vertebrata</taxon>
        <taxon>Euteleostomi</taxon>
        <taxon>Actinopterygii</taxon>
        <taxon>Neopterygii</taxon>
        <taxon>Teleostei</taxon>
        <taxon>Ostariophysi</taxon>
        <taxon>Cypriniformes</taxon>
        <taxon>Xenocyprididae</taxon>
        <taxon>Xenocypridinae</taxon>
        <taxon>Xenocypridinae incertae sedis</taxon>
        <taxon>Anabarilius</taxon>
    </lineage>
</organism>
<proteinExistence type="predicted"/>
<comment type="caution">
    <text evidence="2">The sequence shown here is derived from an EMBL/GenBank/DDBJ whole genome shotgun (WGS) entry which is preliminary data.</text>
</comment>